<gene>
    <name evidence="2" type="ORF">IEW27_04320</name>
    <name evidence="3" type="ORF">LNP80_11625</name>
</gene>
<protein>
    <submittedName>
        <fullName evidence="2 3">Glycosyltransferase</fullName>
    </submittedName>
</protein>
<organism evidence="3 5">
    <name type="scientific">Chryseobacterium muglaense</name>
    <dbReference type="NCBI Taxonomy" id="2893752"/>
    <lineage>
        <taxon>Bacteria</taxon>
        <taxon>Pseudomonadati</taxon>
        <taxon>Bacteroidota</taxon>
        <taxon>Flavobacteriia</taxon>
        <taxon>Flavobacteriales</taxon>
        <taxon>Weeksellaceae</taxon>
        <taxon>Chryseobacterium group</taxon>
        <taxon>Chryseobacterium</taxon>
    </lineage>
</organism>
<dbReference type="PANTHER" id="PTHR22916:SF3">
    <property type="entry name" value="UDP-GLCNAC:BETAGAL BETA-1,3-N-ACETYLGLUCOSAMINYLTRANSFERASE-LIKE PROTEIN 1"/>
    <property type="match status" value="1"/>
</dbReference>
<sequence>MPKVSICIPTYNNLEAFKKCLDSVLMQTYTDYEVVVTDDSSNGEIKNYLNENSNRENIFYFKNKKTLGSPENWNEAIRKSKGEYIKILHHDDWFTHENSLEIFVQLLDKNPISAIAFVASKNINLENNMIINYNRPSKEKIEEIKNNPVTLLNGNFIGAPSATIFRKNNFSIFDSNTIWFVDIDFYIQILLQNNNLIFSEIDAISIGASPTQITKSVESNKTINIVEHFYLLNKWGIKKIITSPIEQTTYSLIKKFKIKNTQDIRKLGFKDSLPTDINKLFKKIFFSNLKEKLKSTIRTIVFPNKK</sequence>
<evidence type="ECO:0000313" key="4">
    <source>
        <dbReference type="Proteomes" id="UP000603715"/>
    </source>
</evidence>
<dbReference type="SUPFAM" id="SSF53448">
    <property type="entry name" value="Nucleotide-diphospho-sugar transferases"/>
    <property type="match status" value="1"/>
</dbReference>
<evidence type="ECO:0000313" key="3">
    <source>
        <dbReference type="EMBL" id="MCC9034893.1"/>
    </source>
</evidence>
<dbReference type="Proteomes" id="UP000603715">
    <property type="component" value="Unassembled WGS sequence"/>
</dbReference>
<proteinExistence type="predicted"/>
<dbReference type="Pfam" id="PF00535">
    <property type="entry name" value="Glycos_transf_2"/>
    <property type="match status" value="1"/>
</dbReference>
<name>A0A9Q3UVR8_9FLAO</name>
<dbReference type="InterPro" id="IPR001173">
    <property type="entry name" value="Glyco_trans_2-like"/>
</dbReference>
<dbReference type="PANTHER" id="PTHR22916">
    <property type="entry name" value="GLYCOSYLTRANSFERASE"/>
    <property type="match status" value="1"/>
</dbReference>
<accession>A0A9Q3UVR8</accession>
<comment type="caution">
    <text evidence="3">The sequence shown here is derived from an EMBL/GenBank/DDBJ whole genome shotgun (WGS) entry which is preliminary data.</text>
</comment>
<dbReference type="Gene3D" id="3.90.550.10">
    <property type="entry name" value="Spore Coat Polysaccharide Biosynthesis Protein SpsA, Chain A"/>
    <property type="match status" value="1"/>
</dbReference>
<keyword evidence="4" id="KW-1185">Reference proteome</keyword>
<dbReference type="RefSeq" id="WP_191178411.1">
    <property type="nucleotide sequence ID" value="NZ_JACXXP010000002.1"/>
</dbReference>
<dbReference type="GO" id="GO:0016758">
    <property type="term" value="F:hexosyltransferase activity"/>
    <property type="evidence" value="ECO:0007669"/>
    <property type="project" value="UniProtKB-ARBA"/>
</dbReference>
<dbReference type="Proteomes" id="UP001107960">
    <property type="component" value="Unassembled WGS sequence"/>
</dbReference>
<dbReference type="CDD" id="cd00761">
    <property type="entry name" value="Glyco_tranf_GTA_type"/>
    <property type="match status" value="1"/>
</dbReference>
<reference evidence="4" key="2">
    <citation type="submission" date="2023-07" db="EMBL/GenBank/DDBJ databases">
        <title>Description of novel Chryseobacterium sp. strain C-2.</title>
        <authorList>
            <person name="Saticioglu I.B."/>
        </authorList>
    </citation>
    <scope>NUCLEOTIDE SEQUENCE [LARGE SCALE GENOMIC DNA]</scope>
    <source>
        <strain evidence="4">C-2</strain>
    </source>
</reference>
<dbReference type="EMBL" id="JAJJML010000001">
    <property type="protein sequence ID" value="MCC9034893.1"/>
    <property type="molecule type" value="Genomic_DNA"/>
</dbReference>
<reference evidence="3" key="1">
    <citation type="submission" date="2021-11" db="EMBL/GenBank/DDBJ databases">
        <title>Description of novel Chryseobacterium species.</title>
        <authorList>
            <person name="Saticioglu I.B."/>
            <person name="Ay H."/>
            <person name="Altun S."/>
            <person name="Duman M."/>
        </authorList>
    </citation>
    <scope>NUCLEOTIDE SEQUENCE</scope>
    <source>
        <strain evidence="3">C-39</strain>
    </source>
</reference>
<evidence type="ECO:0000313" key="2">
    <source>
        <dbReference type="EMBL" id="MBD3903819.1"/>
    </source>
</evidence>
<feature type="domain" description="Glycosyltransferase 2-like" evidence="1">
    <location>
        <begin position="5"/>
        <end position="148"/>
    </location>
</feature>
<reference evidence="2" key="3">
    <citation type="submission" date="2024-05" db="EMBL/GenBank/DDBJ databases">
        <title>Description of novel Chryseobacterium sp. strain C-2.</title>
        <authorList>
            <person name="Saticioglu I.B."/>
        </authorList>
    </citation>
    <scope>NUCLEOTIDE SEQUENCE</scope>
    <source>
        <strain evidence="2">C-2</strain>
    </source>
</reference>
<dbReference type="EMBL" id="JACXXP010000002">
    <property type="protein sequence ID" value="MBD3903819.1"/>
    <property type="molecule type" value="Genomic_DNA"/>
</dbReference>
<dbReference type="InterPro" id="IPR029044">
    <property type="entry name" value="Nucleotide-diphossugar_trans"/>
</dbReference>
<dbReference type="AlphaFoldDB" id="A0A9Q3UVR8"/>
<evidence type="ECO:0000259" key="1">
    <source>
        <dbReference type="Pfam" id="PF00535"/>
    </source>
</evidence>
<evidence type="ECO:0000313" key="5">
    <source>
        <dbReference type="Proteomes" id="UP001107960"/>
    </source>
</evidence>